<keyword evidence="6" id="KW-0808">Transferase</keyword>
<dbReference type="EC" id="2.1.1.85" evidence="3"/>
<feature type="region of interest" description="Disordered" evidence="10">
    <location>
        <begin position="14"/>
        <end position="43"/>
    </location>
</feature>
<dbReference type="KEGG" id="pchm:VFPPC_13850"/>
<dbReference type="STRING" id="1380566.A0A179FF63"/>
<dbReference type="GeneID" id="28855616"/>
<keyword evidence="8" id="KW-0539">Nucleus</keyword>
<comment type="caution">
    <text evidence="11">The sequence shown here is derived from an EMBL/GenBank/DDBJ whole genome shotgun (WGS) entry which is preliminary data.</text>
</comment>
<dbReference type="GO" id="GO:0005634">
    <property type="term" value="C:nucleus"/>
    <property type="evidence" value="ECO:0007669"/>
    <property type="project" value="UniProtKB-SubCell"/>
</dbReference>
<evidence type="ECO:0000256" key="6">
    <source>
        <dbReference type="ARBA" id="ARBA00022679"/>
    </source>
</evidence>
<gene>
    <name evidence="11" type="ORF">VFPPC_13850</name>
</gene>
<evidence type="ECO:0000313" key="11">
    <source>
        <dbReference type="EMBL" id="OAQ64164.1"/>
    </source>
</evidence>
<proteinExistence type="inferred from homology"/>
<dbReference type="RefSeq" id="XP_018141478.1">
    <property type="nucleotide sequence ID" value="XM_018291622.1"/>
</dbReference>
<evidence type="ECO:0000256" key="8">
    <source>
        <dbReference type="ARBA" id="ARBA00023242"/>
    </source>
</evidence>
<keyword evidence="5" id="KW-0489">Methyltransferase</keyword>
<evidence type="ECO:0000256" key="9">
    <source>
        <dbReference type="ARBA" id="ARBA00038126"/>
    </source>
</evidence>
<dbReference type="EMBL" id="LSBJ02000005">
    <property type="protein sequence ID" value="OAQ64164.1"/>
    <property type="molecule type" value="Genomic_DNA"/>
</dbReference>
<dbReference type="Gene3D" id="3.40.50.150">
    <property type="entry name" value="Vaccinia Virus protein VP39"/>
    <property type="match status" value="1"/>
</dbReference>
<name>A0A179FF63_METCM</name>
<evidence type="ECO:0000256" key="7">
    <source>
        <dbReference type="ARBA" id="ARBA00022691"/>
    </source>
</evidence>
<dbReference type="InterPro" id="IPR019410">
    <property type="entry name" value="Methyltransf_16"/>
</dbReference>
<evidence type="ECO:0000256" key="10">
    <source>
        <dbReference type="SAM" id="MobiDB-lite"/>
    </source>
</evidence>
<dbReference type="GO" id="GO:0032259">
    <property type="term" value="P:methylation"/>
    <property type="evidence" value="ECO:0007669"/>
    <property type="project" value="UniProtKB-KW"/>
</dbReference>
<evidence type="ECO:0000256" key="5">
    <source>
        <dbReference type="ARBA" id="ARBA00022603"/>
    </source>
</evidence>
<evidence type="ECO:0000256" key="2">
    <source>
        <dbReference type="ARBA" id="ARBA00004496"/>
    </source>
</evidence>
<keyword evidence="4" id="KW-0963">Cytoplasm</keyword>
<dbReference type="PANTHER" id="PTHR14614">
    <property type="entry name" value="HEPATOCELLULAR CARCINOMA-ASSOCIATED ANTIGEN"/>
    <property type="match status" value="1"/>
</dbReference>
<dbReference type="OrthoDB" id="1723750at2759"/>
<dbReference type="Proteomes" id="UP000078397">
    <property type="component" value="Unassembled WGS sequence"/>
</dbReference>
<sequence length="376" mass="41154">MSFSFGFSGDDIDIDTTHDGSVSHEELHPHQQPKPDGKASAFPVPGKPQLPPLRHCLKTMLSSMPSKVAYDLLDVPLDSGKTVRLPRRELWDVRVQLMAEEEDDATNAGEGLGDHDVKTGVYEGGFKSWESSVDLVKVLAAQSHPASYSNQSARFIELGCGTALPSLAMFQWVMELQSPMPAQQYSFVLADYNPSVLQLVTLPNFILTWALHSKDNSPDIQEAFSLEDELELTPAVLQGFETYLQTYGIDLSFLSGGWSAEFVQLLYTATSHQITTSFAPFSISMLLGAETIYSPFALQAFTETTLAILKHEKSSFGGQPVACVAAKRLYFGVGGSLDDFVDTMQQRGANVTRIREEADGVRRGVVLCTLGSIETT</sequence>
<evidence type="ECO:0000313" key="12">
    <source>
        <dbReference type="Proteomes" id="UP000078397"/>
    </source>
</evidence>
<evidence type="ECO:0000256" key="3">
    <source>
        <dbReference type="ARBA" id="ARBA00012533"/>
    </source>
</evidence>
<dbReference type="AlphaFoldDB" id="A0A179FF63"/>
<keyword evidence="7" id="KW-0949">S-adenosyl-L-methionine</keyword>
<comment type="similarity">
    <text evidence="9">Belongs to the methyltransferase superfamily. METTL18 family.</text>
</comment>
<feature type="compositionally biased region" description="Basic and acidic residues" evidence="10">
    <location>
        <begin position="15"/>
        <end position="37"/>
    </location>
</feature>
<keyword evidence="12" id="KW-1185">Reference proteome</keyword>
<dbReference type="PANTHER" id="PTHR14614:SF39">
    <property type="entry name" value="HISTIDINE PROTEIN METHYLTRANSFERASE 1 HOMOLOG"/>
    <property type="match status" value="1"/>
</dbReference>
<organism evidence="11 12">
    <name type="scientific">Pochonia chlamydosporia 170</name>
    <dbReference type="NCBI Taxonomy" id="1380566"/>
    <lineage>
        <taxon>Eukaryota</taxon>
        <taxon>Fungi</taxon>
        <taxon>Dikarya</taxon>
        <taxon>Ascomycota</taxon>
        <taxon>Pezizomycotina</taxon>
        <taxon>Sordariomycetes</taxon>
        <taxon>Hypocreomycetidae</taxon>
        <taxon>Hypocreales</taxon>
        <taxon>Clavicipitaceae</taxon>
        <taxon>Pochonia</taxon>
    </lineage>
</organism>
<reference evidence="11 12" key="1">
    <citation type="journal article" date="2016" name="PLoS Pathog.">
        <title>Biosynthesis of antibiotic leucinostatins in bio-control fungus Purpureocillium lilacinum and their inhibition on phytophthora revealed by genome mining.</title>
        <authorList>
            <person name="Wang G."/>
            <person name="Liu Z."/>
            <person name="Lin R."/>
            <person name="Li E."/>
            <person name="Mao Z."/>
            <person name="Ling J."/>
            <person name="Yang Y."/>
            <person name="Yin W.B."/>
            <person name="Xie B."/>
        </authorList>
    </citation>
    <scope>NUCLEOTIDE SEQUENCE [LARGE SCALE GENOMIC DNA]</scope>
    <source>
        <strain evidence="11">170</strain>
    </source>
</reference>
<dbReference type="GO" id="GO:0018064">
    <property type="term" value="F:protein-L-histidine N-tele-methyltransferase activity"/>
    <property type="evidence" value="ECO:0007669"/>
    <property type="project" value="UniProtKB-EC"/>
</dbReference>
<accession>A0A179FF63</accession>
<dbReference type="GO" id="GO:0005737">
    <property type="term" value="C:cytoplasm"/>
    <property type="evidence" value="ECO:0007669"/>
    <property type="project" value="UniProtKB-SubCell"/>
</dbReference>
<dbReference type="InterPro" id="IPR029063">
    <property type="entry name" value="SAM-dependent_MTases_sf"/>
</dbReference>
<protein>
    <recommendedName>
        <fullName evidence="3">protein-histidine N-methyltransferase</fullName>
        <ecNumber evidence="3">2.1.1.85</ecNumber>
    </recommendedName>
</protein>
<comment type="subcellular location">
    <subcellularLocation>
        <location evidence="2">Cytoplasm</location>
    </subcellularLocation>
    <subcellularLocation>
        <location evidence="1">Nucleus</location>
    </subcellularLocation>
</comment>
<evidence type="ECO:0000256" key="1">
    <source>
        <dbReference type="ARBA" id="ARBA00004123"/>
    </source>
</evidence>
<evidence type="ECO:0000256" key="4">
    <source>
        <dbReference type="ARBA" id="ARBA00022490"/>
    </source>
</evidence>